<protein>
    <recommendedName>
        <fullName evidence="9">TRAP transporter small permease protein</fullName>
    </recommendedName>
</protein>
<comment type="subunit">
    <text evidence="9">The complex comprises the extracytoplasmic solute receptor protein and the two transmembrane proteins.</text>
</comment>
<dbReference type="AlphaFoldDB" id="A0A6B0Y3A8"/>
<feature type="transmembrane region" description="Helical" evidence="9">
    <location>
        <begin position="46"/>
        <end position="62"/>
    </location>
</feature>
<dbReference type="PANTHER" id="PTHR35011:SF2">
    <property type="entry name" value="2,3-DIKETO-L-GULONATE TRAP TRANSPORTER SMALL PERMEASE PROTEIN YIAM"/>
    <property type="match status" value="1"/>
</dbReference>
<dbReference type="InterPro" id="IPR055348">
    <property type="entry name" value="DctQ"/>
</dbReference>
<keyword evidence="4 9" id="KW-0997">Cell inner membrane</keyword>
<feature type="transmembrane region" description="Helical" evidence="9">
    <location>
        <begin position="127"/>
        <end position="148"/>
    </location>
</feature>
<dbReference type="GO" id="GO:0022857">
    <property type="term" value="F:transmembrane transporter activity"/>
    <property type="evidence" value="ECO:0007669"/>
    <property type="project" value="UniProtKB-UniRule"/>
</dbReference>
<evidence type="ECO:0000256" key="7">
    <source>
        <dbReference type="ARBA" id="ARBA00023136"/>
    </source>
</evidence>
<accession>A0A6B0Y3A8</accession>
<comment type="function">
    <text evidence="9">Part of the tripartite ATP-independent periplasmic (TRAP) transport system.</text>
</comment>
<feature type="domain" description="Tripartite ATP-independent periplasmic transporters DctQ component" evidence="10">
    <location>
        <begin position="22"/>
        <end position="149"/>
    </location>
</feature>
<organism evidence="11">
    <name type="scientific">Boseongicola sp. SB0664_bin_43</name>
    <dbReference type="NCBI Taxonomy" id="2604844"/>
    <lineage>
        <taxon>Bacteria</taxon>
        <taxon>Pseudomonadati</taxon>
        <taxon>Pseudomonadota</taxon>
        <taxon>Alphaproteobacteria</taxon>
        <taxon>Rhodobacterales</taxon>
        <taxon>Paracoccaceae</taxon>
        <taxon>Boseongicola</taxon>
    </lineage>
</organism>
<feature type="transmembrane region" description="Helical" evidence="9">
    <location>
        <begin position="83"/>
        <end position="107"/>
    </location>
</feature>
<keyword evidence="6 9" id="KW-1133">Transmembrane helix</keyword>
<evidence type="ECO:0000256" key="5">
    <source>
        <dbReference type="ARBA" id="ARBA00022692"/>
    </source>
</evidence>
<comment type="similarity">
    <text evidence="8 9">Belongs to the TRAP transporter small permease family.</text>
</comment>
<dbReference type="GO" id="GO:0005886">
    <property type="term" value="C:plasma membrane"/>
    <property type="evidence" value="ECO:0007669"/>
    <property type="project" value="UniProtKB-SubCell"/>
</dbReference>
<evidence type="ECO:0000256" key="8">
    <source>
        <dbReference type="ARBA" id="ARBA00038436"/>
    </source>
</evidence>
<dbReference type="PANTHER" id="PTHR35011">
    <property type="entry name" value="2,3-DIKETO-L-GULONATE TRAP TRANSPORTER SMALL PERMEASE PROTEIN YIAM"/>
    <property type="match status" value="1"/>
</dbReference>
<evidence type="ECO:0000256" key="6">
    <source>
        <dbReference type="ARBA" id="ARBA00022989"/>
    </source>
</evidence>
<gene>
    <name evidence="11" type="ORF">F4Y60_09355</name>
</gene>
<reference evidence="11" key="1">
    <citation type="submission" date="2019-09" db="EMBL/GenBank/DDBJ databases">
        <title>Characterisation of the sponge microbiome using genome-centric metagenomics.</title>
        <authorList>
            <person name="Engelberts J.P."/>
            <person name="Robbins S.J."/>
            <person name="De Goeij J.M."/>
            <person name="Aranda M."/>
            <person name="Bell S.C."/>
            <person name="Webster N.S."/>
        </authorList>
    </citation>
    <scope>NUCLEOTIDE SEQUENCE</scope>
    <source>
        <strain evidence="11">SB0664_bin_43</strain>
    </source>
</reference>
<dbReference type="EMBL" id="VXRY01000371">
    <property type="protein sequence ID" value="MXY34279.1"/>
    <property type="molecule type" value="Genomic_DNA"/>
</dbReference>
<comment type="caution">
    <text evidence="11">The sequence shown here is derived from an EMBL/GenBank/DDBJ whole genome shotgun (WGS) entry which is preliminary data.</text>
</comment>
<evidence type="ECO:0000259" key="10">
    <source>
        <dbReference type="Pfam" id="PF04290"/>
    </source>
</evidence>
<dbReference type="Pfam" id="PF04290">
    <property type="entry name" value="DctQ"/>
    <property type="match status" value="1"/>
</dbReference>
<dbReference type="GO" id="GO:0015740">
    <property type="term" value="P:C4-dicarboxylate transport"/>
    <property type="evidence" value="ECO:0007669"/>
    <property type="project" value="TreeGrafter"/>
</dbReference>
<dbReference type="InterPro" id="IPR007387">
    <property type="entry name" value="TRAP_DctQ"/>
</dbReference>
<evidence type="ECO:0000256" key="1">
    <source>
        <dbReference type="ARBA" id="ARBA00004429"/>
    </source>
</evidence>
<evidence type="ECO:0000256" key="2">
    <source>
        <dbReference type="ARBA" id="ARBA00022448"/>
    </source>
</evidence>
<keyword evidence="5 9" id="KW-0812">Transmembrane</keyword>
<name>A0A6B0Y3A8_9RHOB</name>
<evidence type="ECO:0000313" key="11">
    <source>
        <dbReference type="EMBL" id="MXY34279.1"/>
    </source>
</evidence>
<evidence type="ECO:0000256" key="9">
    <source>
        <dbReference type="RuleBase" id="RU369079"/>
    </source>
</evidence>
<keyword evidence="7 9" id="KW-0472">Membrane</keyword>
<evidence type="ECO:0000256" key="4">
    <source>
        <dbReference type="ARBA" id="ARBA00022519"/>
    </source>
</evidence>
<comment type="subcellular location">
    <subcellularLocation>
        <location evidence="1 9">Cell inner membrane</location>
        <topology evidence="1 9">Multi-pass membrane protein</topology>
    </subcellularLocation>
</comment>
<keyword evidence="3" id="KW-1003">Cell membrane</keyword>
<evidence type="ECO:0000256" key="3">
    <source>
        <dbReference type="ARBA" id="ARBA00022475"/>
    </source>
</evidence>
<sequence length="160" mass="18184">MLSILDRYFEDVLCTISLAVVAGSVMIQVILRFVFASASAWAEETAVFGMIFAVYLGASLAVRERAHIRITMLVNALPRTLQIICIVIADAAWFGFVWFMVHQTVLFTQLLFEVTYITPGLGIEQRWVQIFIPAGFVLMAFRMLQVYWRWGKSGWKGLPL</sequence>
<feature type="transmembrane region" description="Helical" evidence="9">
    <location>
        <begin position="12"/>
        <end position="34"/>
    </location>
</feature>
<proteinExistence type="inferred from homology"/>
<keyword evidence="2 9" id="KW-0813">Transport</keyword>